<dbReference type="EMBL" id="CM044703">
    <property type="protein sequence ID" value="KAI5670604.1"/>
    <property type="molecule type" value="Genomic_DNA"/>
</dbReference>
<keyword evidence="2" id="KW-1185">Reference proteome</keyword>
<proteinExistence type="predicted"/>
<organism evidence="1 2">
    <name type="scientific">Catharanthus roseus</name>
    <name type="common">Madagascar periwinkle</name>
    <name type="synonym">Vinca rosea</name>
    <dbReference type="NCBI Taxonomy" id="4058"/>
    <lineage>
        <taxon>Eukaryota</taxon>
        <taxon>Viridiplantae</taxon>
        <taxon>Streptophyta</taxon>
        <taxon>Embryophyta</taxon>
        <taxon>Tracheophyta</taxon>
        <taxon>Spermatophyta</taxon>
        <taxon>Magnoliopsida</taxon>
        <taxon>eudicotyledons</taxon>
        <taxon>Gunneridae</taxon>
        <taxon>Pentapetalae</taxon>
        <taxon>asterids</taxon>
        <taxon>lamiids</taxon>
        <taxon>Gentianales</taxon>
        <taxon>Apocynaceae</taxon>
        <taxon>Rauvolfioideae</taxon>
        <taxon>Vinceae</taxon>
        <taxon>Catharanthinae</taxon>
        <taxon>Catharanthus</taxon>
    </lineage>
</organism>
<comment type="caution">
    <text evidence="1">The sequence shown here is derived from an EMBL/GenBank/DDBJ whole genome shotgun (WGS) entry which is preliminary data.</text>
</comment>
<name>A0ACC0BD71_CATRO</name>
<sequence>MHKPLLSANESIIHNCTITTKVDLKQESPRARTYVMISPRRKSHVKTQLGLKKVQVVALRCEAQRAVFSRCPFKDCPRVGTYVGRPRDNFTRTVSMESYIDDSIDSKVYSPPKLYNIATQTFTRLINTITVQKRDNPTEFRNNRLGANTSKRVQWSKEIRNYIETEHFTIKNFMQGRQDSKDIPFTGGLLEEVRVES</sequence>
<evidence type="ECO:0000313" key="2">
    <source>
        <dbReference type="Proteomes" id="UP001060085"/>
    </source>
</evidence>
<accession>A0ACC0BD71</accession>
<dbReference type="Proteomes" id="UP001060085">
    <property type="component" value="Linkage Group LG03"/>
</dbReference>
<gene>
    <name evidence="1" type="ORF">M9H77_10968</name>
</gene>
<evidence type="ECO:0000313" key="1">
    <source>
        <dbReference type="EMBL" id="KAI5670604.1"/>
    </source>
</evidence>
<reference evidence="2" key="1">
    <citation type="journal article" date="2023" name="Nat. Plants">
        <title>Single-cell RNA sequencing provides a high-resolution roadmap for understanding the multicellular compartmentation of specialized metabolism.</title>
        <authorList>
            <person name="Sun S."/>
            <person name="Shen X."/>
            <person name="Li Y."/>
            <person name="Li Y."/>
            <person name="Wang S."/>
            <person name="Li R."/>
            <person name="Zhang H."/>
            <person name="Shen G."/>
            <person name="Guo B."/>
            <person name="Wei J."/>
            <person name="Xu J."/>
            <person name="St-Pierre B."/>
            <person name="Chen S."/>
            <person name="Sun C."/>
        </authorList>
    </citation>
    <scope>NUCLEOTIDE SEQUENCE [LARGE SCALE GENOMIC DNA]</scope>
</reference>
<protein>
    <submittedName>
        <fullName evidence="1">Uncharacterized protein</fullName>
    </submittedName>
</protein>